<dbReference type="PANTHER" id="PTHR35529">
    <property type="entry name" value="MANGANESE EFFLUX PUMP MNTP-RELATED"/>
    <property type="match status" value="1"/>
</dbReference>
<evidence type="ECO:0000256" key="8">
    <source>
        <dbReference type="HAMAP-Rule" id="MF_01521"/>
    </source>
</evidence>
<feature type="transmembrane region" description="Helical" evidence="8">
    <location>
        <begin position="70"/>
        <end position="88"/>
    </location>
</feature>
<comment type="subcellular location">
    <subcellularLocation>
        <location evidence="8">Cell membrane</location>
        <topology evidence="8">Multi-pass membrane protein</topology>
    </subcellularLocation>
</comment>
<evidence type="ECO:0000256" key="7">
    <source>
        <dbReference type="ARBA" id="ARBA00023211"/>
    </source>
</evidence>
<evidence type="ECO:0000256" key="5">
    <source>
        <dbReference type="ARBA" id="ARBA00023065"/>
    </source>
</evidence>
<feature type="transmembrane region" description="Helical" evidence="8">
    <location>
        <begin position="94"/>
        <end position="116"/>
    </location>
</feature>
<dbReference type="InterPro" id="IPR003810">
    <property type="entry name" value="Mntp/YtaF"/>
</dbReference>
<dbReference type="HAMAP" id="MF_01521">
    <property type="entry name" value="MntP_pump"/>
    <property type="match status" value="1"/>
</dbReference>
<organism evidence="9 10">
    <name type="scientific">Polycladomyces zharkentensis</name>
    <dbReference type="NCBI Taxonomy" id="2807616"/>
    <lineage>
        <taxon>Bacteria</taxon>
        <taxon>Bacillati</taxon>
        <taxon>Bacillota</taxon>
        <taxon>Bacilli</taxon>
        <taxon>Bacillales</taxon>
        <taxon>Thermoactinomycetaceae</taxon>
        <taxon>Polycladomyces</taxon>
    </lineage>
</organism>
<keyword evidence="5 8" id="KW-0406">Ion transport</keyword>
<keyword evidence="2 8" id="KW-1003">Cell membrane</keyword>
<proteinExistence type="inferred from homology"/>
<keyword evidence="1 8" id="KW-0813">Transport</keyword>
<keyword evidence="7 8" id="KW-0464">Manganese</keyword>
<keyword evidence="6 8" id="KW-0472">Membrane</keyword>
<protein>
    <recommendedName>
        <fullName evidence="8">Putative manganese efflux pump MntP</fullName>
    </recommendedName>
</protein>
<evidence type="ECO:0000256" key="1">
    <source>
        <dbReference type="ARBA" id="ARBA00022448"/>
    </source>
</evidence>
<keyword evidence="10" id="KW-1185">Reference proteome</keyword>
<feature type="transmembrane region" description="Helical" evidence="8">
    <location>
        <begin position="166"/>
        <end position="185"/>
    </location>
</feature>
<evidence type="ECO:0000256" key="3">
    <source>
        <dbReference type="ARBA" id="ARBA00022692"/>
    </source>
</evidence>
<dbReference type="Proteomes" id="UP001177120">
    <property type="component" value="Unassembled WGS sequence"/>
</dbReference>
<keyword evidence="3 8" id="KW-0812">Transmembrane</keyword>
<sequence>MPPAFVLFPVLPAYPCEDKRDRHGGGDDVSLSLPQWGQWMTLILIAVALGMDAFSLGVGLGLRGIRRSRALMISGVIGMFHVLLPLFGMGMGRYLSVLVGNLAAMVGGGLLCFLGVNMLVQGFRGSDECTILHHNSFWGMILFALSVSLDSLSAGLSLGLFHSNMISAALLSGVSGGTLGILGMAAGRRAGTWIGEYGEIFGGAILLYLGVQFLW</sequence>
<name>A0ABS2WEU8_9BACL</name>
<dbReference type="PANTHER" id="PTHR35529:SF1">
    <property type="entry name" value="MANGANESE EFFLUX PUMP MNTP-RELATED"/>
    <property type="match status" value="1"/>
</dbReference>
<dbReference type="Pfam" id="PF02659">
    <property type="entry name" value="Mntp"/>
    <property type="match status" value="1"/>
</dbReference>
<feature type="transmembrane region" description="Helical" evidence="8">
    <location>
        <begin position="39"/>
        <end position="58"/>
    </location>
</feature>
<feature type="transmembrane region" description="Helical" evidence="8">
    <location>
        <begin position="197"/>
        <end position="214"/>
    </location>
</feature>
<comment type="caution">
    <text evidence="9">The sequence shown here is derived from an EMBL/GenBank/DDBJ whole genome shotgun (WGS) entry which is preliminary data.</text>
</comment>
<comment type="similarity">
    <text evidence="8">Belongs to the MntP (TC 9.B.29) family.</text>
</comment>
<dbReference type="InterPro" id="IPR022929">
    <property type="entry name" value="Put_MntP"/>
</dbReference>
<gene>
    <name evidence="8" type="primary">mntP</name>
    <name evidence="9" type="ORF">JQC72_00820</name>
</gene>
<evidence type="ECO:0000256" key="6">
    <source>
        <dbReference type="ARBA" id="ARBA00023136"/>
    </source>
</evidence>
<comment type="function">
    <text evidence="8">Probably functions as a manganese efflux pump.</text>
</comment>
<evidence type="ECO:0000256" key="4">
    <source>
        <dbReference type="ARBA" id="ARBA00022989"/>
    </source>
</evidence>
<keyword evidence="4 8" id="KW-1133">Transmembrane helix</keyword>
<evidence type="ECO:0000256" key="2">
    <source>
        <dbReference type="ARBA" id="ARBA00022475"/>
    </source>
</evidence>
<accession>A0ABS2WEU8</accession>
<evidence type="ECO:0000313" key="10">
    <source>
        <dbReference type="Proteomes" id="UP001177120"/>
    </source>
</evidence>
<evidence type="ECO:0000313" key="9">
    <source>
        <dbReference type="EMBL" id="MBN2908065.1"/>
    </source>
</evidence>
<dbReference type="EMBL" id="JAFHAP010000001">
    <property type="protein sequence ID" value="MBN2908065.1"/>
    <property type="molecule type" value="Genomic_DNA"/>
</dbReference>
<reference evidence="9" key="1">
    <citation type="journal article" date="2024" name="Int. J. Syst. Evol. Microbiol.">
        <title>Polycladomyces zharkentensis sp. nov., a novel thermophilic cellulose- and starch-degrading member of the Bacillota from a geothermal aquifer in Kazakhstan.</title>
        <authorList>
            <person name="Mashzhan A."/>
            <person name="Kistaubayeva A."/>
            <person name="Javier-Lopez R."/>
            <person name="Bissenova U."/>
            <person name="Bissenbay A."/>
            <person name="Birkeland N.K."/>
        </authorList>
    </citation>
    <scope>NUCLEOTIDE SEQUENCE</scope>
    <source>
        <strain evidence="9">ZKZ2T</strain>
    </source>
</reference>
<feature type="transmembrane region" description="Helical" evidence="8">
    <location>
        <begin position="137"/>
        <end position="160"/>
    </location>
</feature>